<dbReference type="GO" id="GO:0004497">
    <property type="term" value="F:monooxygenase activity"/>
    <property type="evidence" value="ECO:0007669"/>
    <property type="project" value="InterPro"/>
</dbReference>
<dbReference type="AlphaFoldDB" id="A0A2P6N884"/>
<dbReference type="SUPFAM" id="SSF48264">
    <property type="entry name" value="Cytochrome P450"/>
    <property type="match status" value="1"/>
</dbReference>
<accession>A0A2P6N884</accession>
<dbReference type="STRING" id="1890364.A0A2P6N884"/>
<comment type="caution">
    <text evidence="1">The sequence shown here is derived from an EMBL/GenBank/DDBJ whole genome shotgun (WGS) entry which is preliminary data.</text>
</comment>
<sequence length="101" mass="11393">MTPTDGTEVQVLADLMKLALHIITAAAFGIPFKWTSSAPWPNHQLSFYQSLVTLLDRLFSILSIPNFIFQLPIHSIRKSKNAYGKFGQYLTDIITREGKVI</sequence>
<evidence type="ECO:0000313" key="1">
    <source>
        <dbReference type="EMBL" id="PRP80159.1"/>
    </source>
</evidence>
<gene>
    <name evidence="1" type="ORF">PROFUN_12117</name>
</gene>
<name>A0A2P6N884_9EUKA</name>
<protein>
    <recommendedName>
        <fullName evidence="3">Cytochrome P450</fullName>
    </recommendedName>
</protein>
<dbReference type="InParanoid" id="A0A2P6N884"/>
<dbReference type="InterPro" id="IPR036396">
    <property type="entry name" value="Cyt_P450_sf"/>
</dbReference>
<reference evidence="1 2" key="1">
    <citation type="journal article" date="2018" name="Genome Biol. Evol.">
        <title>Multiple Roots of Fruiting Body Formation in Amoebozoa.</title>
        <authorList>
            <person name="Hillmann F."/>
            <person name="Forbes G."/>
            <person name="Novohradska S."/>
            <person name="Ferling I."/>
            <person name="Riege K."/>
            <person name="Groth M."/>
            <person name="Westermann M."/>
            <person name="Marz M."/>
            <person name="Spaller T."/>
            <person name="Winckler T."/>
            <person name="Schaap P."/>
            <person name="Glockner G."/>
        </authorList>
    </citation>
    <scope>NUCLEOTIDE SEQUENCE [LARGE SCALE GENOMIC DNA]</scope>
    <source>
        <strain evidence="1 2">Jena</strain>
    </source>
</reference>
<keyword evidence="2" id="KW-1185">Reference proteome</keyword>
<dbReference type="GO" id="GO:0005506">
    <property type="term" value="F:iron ion binding"/>
    <property type="evidence" value="ECO:0007669"/>
    <property type="project" value="InterPro"/>
</dbReference>
<proteinExistence type="predicted"/>
<evidence type="ECO:0000313" key="2">
    <source>
        <dbReference type="Proteomes" id="UP000241769"/>
    </source>
</evidence>
<dbReference type="OrthoDB" id="1470350at2759"/>
<dbReference type="Gene3D" id="1.10.630.10">
    <property type="entry name" value="Cytochrome P450"/>
    <property type="match status" value="1"/>
</dbReference>
<organism evidence="1 2">
    <name type="scientific">Planoprotostelium fungivorum</name>
    <dbReference type="NCBI Taxonomy" id="1890364"/>
    <lineage>
        <taxon>Eukaryota</taxon>
        <taxon>Amoebozoa</taxon>
        <taxon>Evosea</taxon>
        <taxon>Variosea</taxon>
        <taxon>Cavosteliida</taxon>
        <taxon>Cavosteliaceae</taxon>
        <taxon>Planoprotostelium</taxon>
    </lineage>
</organism>
<dbReference type="GO" id="GO:0016705">
    <property type="term" value="F:oxidoreductase activity, acting on paired donors, with incorporation or reduction of molecular oxygen"/>
    <property type="evidence" value="ECO:0007669"/>
    <property type="project" value="InterPro"/>
</dbReference>
<dbReference type="GO" id="GO:0020037">
    <property type="term" value="F:heme binding"/>
    <property type="evidence" value="ECO:0007669"/>
    <property type="project" value="InterPro"/>
</dbReference>
<evidence type="ECO:0008006" key="3">
    <source>
        <dbReference type="Google" id="ProtNLM"/>
    </source>
</evidence>
<dbReference type="Proteomes" id="UP000241769">
    <property type="component" value="Unassembled WGS sequence"/>
</dbReference>
<dbReference type="EMBL" id="MDYQ01000159">
    <property type="protein sequence ID" value="PRP80159.1"/>
    <property type="molecule type" value="Genomic_DNA"/>
</dbReference>